<accession>A0A1G7CQ78</accession>
<organism evidence="1 2">
    <name type="scientific">Desulfuromonas thiophila</name>
    <dbReference type="NCBI Taxonomy" id="57664"/>
    <lineage>
        <taxon>Bacteria</taxon>
        <taxon>Pseudomonadati</taxon>
        <taxon>Thermodesulfobacteriota</taxon>
        <taxon>Desulfuromonadia</taxon>
        <taxon>Desulfuromonadales</taxon>
        <taxon>Desulfuromonadaceae</taxon>
        <taxon>Desulfuromonas</taxon>
    </lineage>
</organism>
<evidence type="ECO:0008006" key="3">
    <source>
        <dbReference type="Google" id="ProtNLM"/>
    </source>
</evidence>
<dbReference type="OrthoDB" id="5397789at2"/>
<dbReference type="Proteomes" id="UP000243205">
    <property type="component" value="Unassembled WGS sequence"/>
</dbReference>
<name>A0A1G7CQ78_9BACT</name>
<keyword evidence="2" id="KW-1185">Reference proteome</keyword>
<proteinExistence type="predicted"/>
<dbReference type="AlphaFoldDB" id="A0A1G7CQ78"/>
<evidence type="ECO:0000313" key="2">
    <source>
        <dbReference type="Proteomes" id="UP000243205"/>
    </source>
</evidence>
<gene>
    <name evidence="1" type="ORF">SAMN05661003_11067</name>
</gene>
<dbReference type="RefSeq" id="WP_092078890.1">
    <property type="nucleotide sequence ID" value="NZ_CALFZY010000016.1"/>
</dbReference>
<dbReference type="EMBL" id="FNAQ01000010">
    <property type="protein sequence ID" value="SDE41459.1"/>
    <property type="molecule type" value="Genomic_DNA"/>
</dbReference>
<evidence type="ECO:0000313" key="1">
    <source>
        <dbReference type="EMBL" id="SDE41459.1"/>
    </source>
</evidence>
<protein>
    <recommendedName>
        <fullName evidence="3">AXH domain-containing protein</fullName>
    </recommendedName>
</protein>
<reference evidence="2" key="1">
    <citation type="submission" date="2016-10" db="EMBL/GenBank/DDBJ databases">
        <authorList>
            <person name="Varghese N."/>
            <person name="Submissions S."/>
        </authorList>
    </citation>
    <scope>NUCLEOTIDE SEQUENCE [LARGE SCALE GENOMIC DNA]</scope>
    <source>
        <strain evidence="2">DSM 8987</strain>
    </source>
</reference>
<sequence>MKCPVCKNQEYAQIDLHSDGFYEDIVECTVCGTVWSVNHGVQEVIRDSQRASFLEGASEPVENDDYNLA</sequence>